<dbReference type="PANTHER" id="PTHR47706">
    <property type="entry name" value="NMRA-LIKE FAMILY PROTEIN"/>
    <property type="match status" value="1"/>
</dbReference>
<sequence length="340" mass="37772">MAQSYVSQQSAGFQNHIKNIAIVGAGGQVGKFVVEELLKKNSFKITAITREDSTNEPVPGVHVAKINYADPSTIVNALKGQDALIITMNVRAPPEQHAVLTKAAAEAGVPWILPNEFGGDFTEEVGNDIFIGPPKRKERELIESLGKSSWIGVSCSFWYEYSLAGPGLFGIHMNKREVTFFDDGLQRINTSTWAQTGRGIAELLSLPILPQDENDKSTTLSSYRNRFFFVSSFTLNQREMFEAVKRATGTADADWTINSVNSKERFEESRKKALAGDHLAFGHTMYTRCFFPGENVALFEVTHGLDNDKLGLPKEDLEEATKYSVKLAEEQYMEKKFGKA</sequence>
<reference evidence="4 5" key="1">
    <citation type="submission" date="2020-01" db="EMBL/GenBank/DDBJ databases">
        <authorList>
            <consortium name="DOE Joint Genome Institute"/>
            <person name="Haridas S."/>
            <person name="Albert R."/>
            <person name="Binder M."/>
            <person name="Bloem J."/>
            <person name="Labutti K."/>
            <person name="Salamov A."/>
            <person name="Andreopoulos B."/>
            <person name="Baker S.E."/>
            <person name="Barry K."/>
            <person name="Bills G."/>
            <person name="Bluhm B.H."/>
            <person name="Cannon C."/>
            <person name="Castanera R."/>
            <person name="Culley D.E."/>
            <person name="Daum C."/>
            <person name="Ezra D."/>
            <person name="Gonzalez J.B."/>
            <person name="Henrissat B."/>
            <person name="Kuo A."/>
            <person name="Liang C."/>
            <person name="Lipzen A."/>
            <person name="Lutzoni F."/>
            <person name="Magnuson J."/>
            <person name="Mondo S."/>
            <person name="Nolan M."/>
            <person name="Ohm R."/>
            <person name="Pangilinan J."/>
            <person name="Park H.-J.H."/>
            <person name="Ramirez L."/>
            <person name="Alfaro M."/>
            <person name="Sun H."/>
            <person name="Tritt A."/>
            <person name="Yoshinaga Y."/>
            <person name="Zwiers L.-H.L."/>
            <person name="Turgeon B.G."/>
            <person name="Goodwin S.B."/>
            <person name="Spatafora J.W."/>
            <person name="Crous P.W."/>
            <person name="Grigoriev I.V."/>
        </authorList>
    </citation>
    <scope>NUCLEOTIDE SEQUENCE [LARGE SCALE GENOMIC DNA]</scope>
    <source>
        <strain evidence="4 5">CBS 611.86</strain>
    </source>
</reference>
<evidence type="ECO:0000256" key="2">
    <source>
        <dbReference type="ARBA" id="ARBA00023002"/>
    </source>
</evidence>
<comment type="caution">
    <text evidence="4">The sequence shown here is derived from an EMBL/GenBank/DDBJ whole genome shotgun (WGS) entry which is preliminary data.</text>
</comment>
<organism evidence="4 5">
    <name type="scientific">Massariosphaeria phaeospora</name>
    <dbReference type="NCBI Taxonomy" id="100035"/>
    <lineage>
        <taxon>Eukaryota</taxon>
        <taxon>Fungi</taxon>
        <taxon>Dikarya</taxon>
        <taxon>Ascomycota</taxon>
        <taxon>Pezizomycotina</taxon>
        <taxon>Dothideomycetes</taxon>
        <taxon>Pleosporomycetidae</taxon>
        <taxon>Pleosporales</taxon>
        <taxon>Pleosporales incertae sedis</taxon>
        <taxon>Massariosphaeria</taxon>
    </lineage>
</organism>
<protein>
    <submittedName>
        <fullName evidence="4">Putative oxidoreductase CipA</fullName>
    </submittedName>
</protein>
<dbReference type="InterPro" id="IPR045312">
    <property type="entry name" value="PCBER-like"/>
</dbReference>
<proteinExistence type="predicted"/>
<dbReference type="SUPFAM" id="SSF51735">
    <property type="entry name" value="NAD(P)-binding Rossmann-fold domains"/>
    <property type="match status" value="1"/>
</dbReference>
<dbReference type="PANTHER" id="PTHR47706:SF7">
    <property type="entry name" value="CIPA-LIKE, PUTATIVE (AFU_ORTHOLOGUE AFUA_1G01630)-RELATED"/>
    <property type="match status" value="1"/>
</dbReference>
<dbReference type="CDD" id="cd05259">
    <property type="entry name" value="PCBER_SDR_a"/>
    <property type="match status" value="1"/>
</dbReference>
<evidence type="ECO:0000313" key="5">
    <source>
        <dbReference type="Proteomes" id="UP000481861"/>
    </source>
</evidence>
<dbReference type="Gene3D" id="3.40.50.720">
    <property type="entry name" value="NAD(P)-binding Rossmann-like Domain"/>
    <property type="match status" value="1"/>
</dbReference>
<keyword evidence="1" id="KW-0521">NADP</keyword>
<evidence type="ECO:0000313" key="4">
    <source>
        <dbReference type="EMBL" id="KAF2865760.1"/>
    </source>
</evidence>
<name>A0A7C8M0A4_9PLEO</name>
<dbReference type="Proteomes" id="UP000481861">
    <property type="component" value="Unassembled WGS sequence"/>
</dbReference>
<evidence type="ECO:0000256" key="1">
    <source>
        <dbReference type="ARBA" id="ARBA00022857"/>
    </source>
</evidence>
<keyword evidence="2" id="KW-0560">Oxidoreductase</keyword>
<dbReference type="InterPro" id="IPR036291">
    <property type="entry name" value="NAD(P)-bd_dom_sf"/>
</dbReference>
<dbReference type="GO" id="GO:0016491">
    <property type="term" value="F:oxidoreductase activity"/>
    <property type="evidence" value="ECO:0007669"/>
    <property type="project" value="UniProtKB-KW"/>
</dbReference>
<gene>
    <name evidence="4" type="ORF">BDV95DRAFT_632143</name>
</gene>
<dbReference type="OrthoDB" id="419598at2759"/>
<accession>A0A7C8M0A4</accession>
<feature type="domain" description="NmrA-like" evidence="3">
    <location>
        <begin position="18"/>
        <end position="149"/>
    </location>
</feature>
<dbReference type="InterPro" id="IPR008030">
    <property type="entry name" value="NmrA-like"/>
</dbReference>
<dbReference type="EMBL" id="JAADJZ010000031">
    <property type="protein sequence ID" value="KAF2865760.1"/>
    <property type="molecule type" value="Genomic_DNA"/>
</dbReference>
<dbReference type="InterPro" id="IPR051609">
    <property type="entry name" value="NmrA/Isoflavone_reductase-like"/>
</dbReference>
<dbReference type="Pfam" id="PF05368">
    <property type="entry name" value="NmrA"/>
    <property type="match status" value="1"/>
</dbReference>
<keyword evidence="5" id="KW-1185">Reference proteome</keyword>
<evidence type="ECO:0000259" key="3">
    <source>
        <dbReference type="Pfam" id="PF05368"/>
    </source>
</evidence>
<dbReference type="AlphaFoldDB" id="A0A7C8M0A4"/>